<gene>
    <name evidence="1" type="ORF">GRF59_13015</name>
</gene>
<protein>
    <submittedName>
        <fullName evidence="1">Uncharacterized protein</fullName>
    </submittedName>
</protein>
<reference evidence="1 2" key="1">
    <citation type="submission" date="2019-12" db="EMBL/GenBank/DDBJ databases">
        <title>Paenibacillus sp. nov., an endophytic bacterium isolated from the stem of Dendrobium.</title>
        <authorList>
            <person name="Zhao R."/>
        </authorList>
    </citation>
    <scope>NUCLEOTIDE SEQUENCE [LARGE SCALE GENOMIC DNA]</scope>
    <source>
        <strain evidence="1 2">HJL G12</strain>
    </source>
</reference>
<organism evidence="1 2">
    <name type="scientific">Paenibacillus dendrobii</name>
    <dbReference type="NCBI Taxonomy" id="2691084"/>
    <lineage>
        <taxon>Bacteria</taxon>
        <taxon>Bacillati</taxon>
        <taxon>Bacillota</taxon>
        <taxon>Bacilli</taxon>
        <taxon>Bacillales</taxon>
        <taxon>Paenibacillaceae</taxon>
        <taxon>Paenibacillus</taxon>
    </lineage>
</organism>
<evidence type="ECO:0000313" key="1">
    <source>
        <dbReference type="EMBL" id="MWV44549.1"/>
    </source>
</evidence>
<dbReference type="Proteomes" id="UP000460318">
    <property type="component" value="Unassembled WGS sequence"/>
</dbReference>
<name>A0A7X3IIG3_9BACL</name>
<proteinExistence type="predicted"/>
<accession>A0A7X3IIG3</accession>
<sequence length="48" mass="5599">MSDEKEFGAEARTNNDNPAQTQLDILKVLEQCGIHPESWHNYIKQRDQ</sequence>
<keyword evidence="2" id="KW-1185">Reference proteome</keyword>
<dbReference type="EMBL" id="WUBI01000001">
    <property type="protein sequence ID" value="MWV44549.1"/>
    <property type="molecule type" value="Genomic_DNA"/>
</dbReference>
<dbReference type="RefSeq" id="WP_160497949.1">
    <property type="nucleotide sequence ID" value="NZ_WUBI01000001.1"/>
</dbReference>
<dbReference type="AlphaFoldDB" id="A0A7X3IIG3"/>
<comment type="caution">
    <text evidence="1">The sequence shown here is derived from an EMBL/GenBank/DDBJ whole genome shotgun (WGS) entry which is preliminary data.</text>
</comment>
<evidence type="ECO:0000313" key="2">
    <source>
        <dbReference type="Proteomes" id="UP000460318"/>
    </source>
</evidence>